<evidence type="ECO:0000256" key="1">
    <source>
        <dbReference type="SAM" id="MobiDB-lite"/>
    </source>
</evidence>
<evidence type="ECO:0000313" key="2">
    <source>
        <dbReference type="EMBL" id="KAK5900169.1"/>
    </source>
</evidence>
<dbReference type="Proteomes" id="UP001335648">
    <property type="component" value="Unassembled WGS sequence"/>
</dbReference>
<dbReference type="EMBL" id="JAULUE010002052">
    <property type="protein sequence ID" value="KAK5900169.1"/>
    <property type="molecule type" value="Genomic_DNA"/>
</dbReference>
<feature type="region of interest" description="Disordered" evidence="1">
    <location>
        <begin position="65"/>
        <end position="85"/>
    </location>
</feature>
<sequence length="85" mass="9696">MGKERREEGGQGPHKRAEGEGEEGSPPPQRVLLLNPPPIRRVGGLGLKRWVRRMKGGWMARRMWAGKGKQGEKDHERVGVRMMRM</sequence>
<comment type="caution">
    <text evidence="2">The sequence shown here is derived from an EMBL/GenBank/DDBJ whole genome shotgun (WGS) entry which is preliminary data.</text>
</comment>
<organism evidence="2 3">
    <name type="scientific">Champsocephalus esox</name>
    <name type="common">pike icefish</name>
    <dbReference type="NCBI Taxonomy" id="159716"/>
    <lineage>
        <taxon>Eukaryota</taxon>
        <taxon>Metazoa</taxon>
        <taxon>Chordata</taxon>
        <taxon>Craniata</taxon>
        <taxon>Vertebrata</taxon>
        <taxon>Euteleostomi</taxon>
        <taxon>Actinopterygii</taxon>
        <taxon>Neopterygii</taxon>
        <taxon>Teleostei</taxon>
        <taxon>Neoteleostei</taxon>
        <taxon>Acanthomorphata</taxon>
        <taxon>Eupercaria</taxon>
        <taxon>Perciformes</taxon>
        <taxon>Notothenioidei</taxon>
        <taxon>Channichthyidae</taxon>
        <taxon>Champsocephalus</taxon>
    </lineage>
</organism>
<dbReference type="AlphaFoldDB" id="A0AAN8H1T8"/>
<protein>
    <submittedName>
        <fullName evidence="2">Uncharacterized protein</fullName>
    </submittedName>
</protein>
<keyword evidence="3" id="KW-1185">Reference proteome</keyword>
<accession>A0AAN8H1T8</accession>
<proteinExistence type="predicted"/>
<feature type="region of interest" description="Disordered" evidence="1">
    <location>
        <begin position="1"/>
        <end position="37"/>
    </location>
</feature>
<evidence type="ECO:0000313" key="3">
    <source>
        <dbReference type="Proteomes" id="UP001335648"/>
    </source>
</evidence>
<name>A0AAN8H1T8_9TELE</name>
<feature type="compositionally biased region" description="Basic and acidic residues" evidence="1">
    <location>
        <begin position="69"/>
        <end position="79"/>
    </location>
</feature>
<gene>
    <name evidence="2" type="ORF">CesoFtcFv8_009569</name>
</gene>
<feature type="compositionally biased region" description="Pro residues" evidence="1">
    <location>
        <begin position="25"/>
        <end position="37"/>
    </location>
</feature>
<reference evidence="2 3" key="1">
    <citation type="journal article" date="2023" name="Mol. Biol. Evol.">
        <title>Genomics of Secondarily Temperate Adaptation in the Only Non-Antarctic Icefish.</title>
        <authorList>
            <person name="Rivera-Colon A.G."/>
            <person name="Rayamajhi N."/>
            <person name="Minhas B.F."/>
            <person name="Madrigal G."/>
            <person name="Bilyk K.T."/>
            <person name="Yoon V."/>
            <person name="Hune M."/>
            <person name="Gregory S."/>
            <person name="Cheng C.H.C."/>
            <person name="Catchen J.M."/>
        </authorList>
    </citation>
    <scope>NUCLEOTIDE SEQUENCE [LARGE SCALE GENOMIC DNA]</scope>
    <source>
        <strain evidence="2">JC2023a</strain>
    </source>
</reference>
<feature type="compositionally biased region" description="Basic and acidic residues" evidence="1">
    <location>
        <begin position="1"/>
        <end position="19"/>
    </location>
</feature>